<name>A0A9P6CRR5_9AGAR</name>
<evidence type="ECO:0000313" key="3">
    <source>
        <dbReference type="EMBL" id="KAF9477336.1"/>
    </source>
</evidence>
<protein>
    <recommendedName>
        <fullName evidence="2">F-box domain-containing protein</fullName>
    </recommendedName>
</protein>
<dbReference type="Gene3D" id="1.20.1280.50">
    <property type="match status" value="1"/>
</dbReference>
<dbReference type="AlphaFoldDB" id="A0A9P6CRR5"/>
<evidence type="ECO:0000256" key="1">
    <source>
        <dbReference type="SAM" id="MobiDB-lite"/>
    </source>
</evidence>
<dbReference type="EMBL" id="MU155264">
    <property type="protein sequence ID" value="KAF9477336.1"/>
    <property type="molecule type" value="Genomic_DNA"/>
</dbReference>
<sequence>MTRQSLISGGPLDLKDDLPVITACRLVDDAIEQHEARIERETGFQLELIKELVSRHETSMKQRRVSLLALKTQHNSLIHVAMLPPEILYNIFAWVRHSDRQDYDDEAGIIRAKPSGIAWIRKVTHTCSRWRNVALNSPELWSCLSFECFPWLEGAGRDLVDAMCLEAPELDYQDSVPAYFPNLLSITFHGTRFGPLDLFSGAPADDLDYLPLDLLKDCIVQRSRSSVRINKIIFRLCRKLCCGDFEALHAVSDDTDFEWDEVLLSDPEDEYDADYGSLDEDSQEVTDGWKTVDEEEEDDDDNQDQNALEEVVGNVD</sequence>
<feature type="compositionally biased region" description="Acidic residues" evidence="1">
    <location>
        <begin position="293"/>
        <end position="303"/>
    </location>
</feature>
<dbReference type="OrthoDB" id="3224080at2759"/>
<gene>
    <name evidence="3" type="ORF">BDN70DRAFT_922681</name>
</gene>
<dbReference type="Proteomes" id="UP000807469">
    <property type="component" value="Unassembled WGS sequence"/>
</dbReference>
<feature type="region of interest" description="Disordered" evidence="1">
    <location>
        <begin position="293"/>
        <end position="316"/>
    </location>
</feature>
<dbReference type="InterPro" id="IPR001810">
    <property type="entry name" value="F-box_dom"/>
</dbReference>
<evidence type="ECO:0000313" key="4">
    <source>
        <dbReference type="Proteomes" id="UP000807469"/>
    </source>
</evidence>
<accession>A0A9P6CRR5</accession>
<feature type="domain" description="F-box" evidence="2">
    <location>
        <begin position="83"/>
        <end position="146"/>
    </location>
</feature>
<dbReference type="Pfam" id="PF12937">
    <property type="entry name" value="F-box-like"/>
    <property type="match status" value="1"/>
</dbReference>
<organism evidence="3 4">
    <name type="scientific">Pholiota conissans</name>
    <dbReference type="NCBI Taxonomy" id="109636"/>
    <lineage>
        <taxon>Eukaryota</taxon>
        <taxon>Fungi</taxon>
        <taxon>Dikarya</taxon>
        <taxon>Basidiomycota</taxon>
        <taxon>Agaricomycotina</taxon>
        <taxon>Agaricomycetes</taxon>
        <taxon>Agaricomycetidae</taxon>
        <taxon>Agaricales</taxon>
        <taxon>Agaricineae</taxon>
        <taxon>Strophariaceae</taxon>
        <taxon>Pholiota</taxon>
    </lineage>
</organism>
<comment type="caution">
    <text evidence="3">The sequence shown here is derived from an EMBL/GenBank/DDBJ whole genome shotgun (WGS) entry which is preliminary data.</text>
</comment>
<keyword evidence="4" id="KW-1185">Reference proteome</keyword>
<proteinExistence type="predicted"/>
<evidence type="ECO:0000259" key="2">
    <source>
        <dbReference type="Pfam" id="PF12937"/>
    </source>
</evidence>
<reference evidence="3" key="1">
    <citation type="submission" date="2020-11" db="EMBL/GenBank/DDBJ databases">
        <authorList>
            <consortium name="DOE Joint Genome Institute"/>
            <person name="Ahrendt S."/>
            <person name="Riley R."/>
            <person name="Andreopoulos W."/>
            <person name="Labutti K."/>
            <person name="Pangilinan J."/>
            <person name="Ruiz-Duenas F.J."/>
            <person name="Barrasa J.M."/>
            <person name="Sanchez-Garcia M."/>
            <person name="Camarero S."/>
            <person name="Miyauchi S."/>
            <person name="Serrano A."/>
            <person name="Linde D."/>
            <person name="Babiker R."/>
            <person name="Drula E."/>
            <person name="Ayuso-Fernandez I."/>
            <person name="Pacheco R."/>
            <person name="Padilla G."/>
            <person name="Ferreira P."/>
            <person name="Barriuso J."/>
            <person name="Kellner H."/>
            <person name="Castanera R."/>
            <person name="Alfaro M."/>
            <person name="Ramirez L."/>
            <person name="Pisabarro A.G."/>
            <person name="Kuo A."/>
            <person name="Tritt A."/>
            <person name="Lipzen A."/>
            <person name="He G."/>
            <person name="Yan M."/>
            <person name="Ng V."/>
            <person name="Cullen D."/>
            <person name="Martin F."/>
            <person name="Rosso M.-N."/>
            <person name="Henrissat B."/>
            <person name="Hibbett D."/>
            <person name="Martinez A.T."/>
            <person name="Grigoriev I.V."/>
        </authorList>
    </citation>
    <scope>NUCLEOTIDE SEQUENCE</scope>
    <source>
        <strain evidence="3">CIRM-BRFM 674</strain>
    </source>
</reference>